<dbReference type="EMBL" id="CADCUQ010000516">
    <property type="protein sequence ID" value="CAA9410766.1"/>
    <property type="molecule type" value="Genomic_DNA"/>
</dbReference>
<feature type="compositionally biased region" description="Basic and acidic residues" evidence="1">
    <location>
        <begin position="81"/>
        <end position="92"/>
    </location>
</feature>
<feature type="compositionally biased region" description="Basic and acidic residues" evidence="1">
    <location>
        <begin position="26"/>
        <end position="35"/>
    </location>
</feature>
<feature type="compositionally biased region" description="Low complexity" evidence="1">
    <location>
        <begin position="93"/>
        <end position="103"/>
    </location>
</feature>
<name>A0A6J4PAM3_9BACT</name>
<feature type="compositionally biased region" description="Basic residues" evidence="1">
    <location>
        <begin position="69"/>
        <end position="80"/>
    </location>
</feature>
<proteinExistence type="predicted"/>
<gene>
    <name evidence="2" type="ORF">AVDCRST_MAG64-2304</name>
</gene>
<sequence>ADRVLARPVDVVRRRAVHRTVGARGLPDRSREQPDPAHGPQRQPREAARHPPGQLDRQQPDGTPDPGRARVRGRVVRRDRRAVDRAAEDDHPAGPARRPVGPLRRGRRAGRLQLACPVAAGEPPPPELHRPRRRAGRRQRRPRRLRAPPPRDRDRPVDRAGRPARDRAVQRRHLGRPAADL</sequence>
<evidence type="ECO:0000256" key="1">
    <source>
        <dbReference type="SAM" id="MobiDB-lite"/>
    </source>
</evidence>
<accession>A0A6J4PAM3</accession>
<feature type="non-terminal residue" evidence="2">
    <location>
        <position position="1"/>
    </location>
</feature>
<feature type="compositionally biased region" description="Basic and acidic residues" evidence="1">
    <location>
        <begin position="149"/>
        <end position="169"/>
    </location>
</feature>
<feature type="region of interest" description="Disordered" evidence="1">
    <location>
        <begin position="15"/>
        <end position="181"/>
    </location>
</feature>
<organism evidence="2">
    <name type="scientific">uncultured Phycisphaerae bacterium</name>
    <dbReference type="NCBI Taxonomy" id="904963"/>
    <lineage>
        <taxon>Bacteria</taxon>
        <taxon>Pseudomonadati</taxon>
        <taxon>Planctomycetota</taxon>
        <taxon>Phycisphaerae</taxon>
        <taxon>environmental samples</taxon>
    </lineage>
</organism>
<reference evidence="2" key="1">
    <citation type="submission" date="2020-02" db="EMBL/GenBank/DDBJ databases">
        <authorList>
            <person name="Meier V. D."/>
        </authorList>
    </citation>
    <scope>NUCLEOTIDE SEQUENCE</scope>
    <source>
        <strain evidence="2">AVDCRST_MAG64</strain>
    </source>
</reference>
<protein>
    <submittedName>
        <fullName evidence="2">Uncharacterized protein</fullName>
    </submittedName>
</protein>
<feature type="non-terminal residue" evidence="2">
    <location>
        <position position="181"/>
    </location>
</feature>
<feature type="compositionally biased region" description="Basic residues" evidence="1">
    <location>
        <begin position="130"/>
        <end position="146"/>
    </location>
</feature>
<dbReference type="AlphaFoldDB" id="A0A6J4PAM3"/>
<evidence type="ECO:0000313" key="2">
    <source>
        <dbReference type="EMBL" id="CAA9410766.1"/>
    </source>
</evidence>